<organism evidence="1">
    <name type="scientific">uncultured Caudovirales phage</name>
    <dbReference type="NCBI Taxonomy" id="2100421"/>
    <lineage>
        <taxon>Viruses</taxon>
        <taxon>Duplodnaviria</taxon>
        <taxon>Heunggongvirae</taxon>
        <taxon>Uroviricota</taxon>
        <taxon>Caudoviricetes</taxon>
        <taxon>Peduoviridae</taxon>
        <taxon>Maltschvirus</taxon>
        <taxon>Maltschvirus maltsch</taxon>
    </lineage>
</organism>
<protein>
    <submittedName>
        <fullName evidence="1">Uncharacterized protein</fullName>
    </submittedName>
</protein>
<reference evidence="1" key="1">
    <citation type="submission" date="2020-04" db="EMBL/GenBank/DDBJ databases">
        <authorList>
            <person name="Chiriac C."/>
            <person name="Salcher M."/>
            <person name="Ghai R."/>
            <person name="Kavagutti S V."/>
        </authorList>
    </citation>
    <scope>NUCLEOTIDE SEQUENCE</scope>
</reference>
<gene>
    <name evidence="1" type="ORF">UFOVP533_34</name>
</gene>
<proteinExistence type="predicted"/>
<sequence>MEKKTNPKNAAFANLINGCTKREYFAALAMQGLLTRVPKRHGDETDLGIIEARRIAAESRIMADLLIAELNLEEEDGGNNE</sequence>
<name>A0A6J5MVH4_9CAUD</name>
<evidence type="ECO:0000313" key="1">
    <source>
        <dbReference type="EMBL" id="CAB4148930.1"/>
    </source>
</evidence>
<accession>A0A6J5MVH4</accession>
<dbReference type="EMBL" id="LR796501">
    <property type="protein sequence ID" value="CAB4148930.1"/>
    <property type="molecule type" value="Genomic_DNA"/>
</dbReference>